<dbReference type="EMBL" id="JACHEG010000016">
    <property type="protein sequence ID" value="MBB6166241.1"/>
    <property type="molecule type" value="Genomic_DNA"/>
</dbReference>
<dbReference type="Pfam" id="PF03473">
    <property type="entry name" value="MOSC"/>
    <property type="match status" value="1"/>
</dbReference>
<dbReference type="InterPro" id="IPR005303">
    <property type="entry name" value="MOCOS_middle"/>
</dbReference>
<evidence type="ECO:0000313" key="3">
    <source>
        <dbReference type="Proteomes" id="UP000547879"/>
    </source>
</evidence>
<dbReference type="SUPFAM" id="SSF50800">
    <property type="entry name" value="PK beta-barrel domain-like"/>
    <property type="match status" value="1"/>
</dbReference>
<dbReference type="GO" id="GO:0030151">
    <property type="term" value="F:molybdenum ion binding"/>
    <property type="evidence" value="ECO:0007669"/>
    <property type="project" value="InterPro"/>
</dbReference>
<evidence type="ECO:0000259" key="1">
    <source>
        <dbReference type="PROSITE" id="PS51340"/>
    </source>
</evidence>
<organism evidence="2 3">
    <name type="scientific">Rhizobium wenxiniae</name>
    <dbReference type="NCBI Taxonomy" id="1737357"/>
    <lineage>
        <taxon>Bacteria</taxon>
        <taxon>Pseudomonadati</taxon>
        <taxon>Pseudomonadota</taxon>
        <taxon>Alphaproteobacteria</taxon>
        <taxon>Hyphomicrobiales</taxon>
        <taxon>Rhizobiaceae</taxon>
        <taxon>Rhizobium/Agrobacterium group</taxon>
        <taxon>Rhizobium</taxon>
    </lineage>
</organism>
<comment type="caution">
    <text evidence="2">The sequence shown here is derived from an EMBL/GenBank/DDBJ whole genome shotgun (WGS) entry which is preliminary data.</text>
</comment>
<accession>A0A7X0D482</accession>
<sequence>MGETVGTIEEIWRYPVCSIGGERLDKASVTVNGIHGDRTHLLVDLDTGEVASPEKTPRWRPALILSSWHNGSEVLVSSSTWEKMAIGPDLDAALSDFMGFRCGIRPIGAAPGTDISRTSSLKPRYEIAPLHLLTVKSVSDLASLLPESVIDRQRFRPNLVLATGSSEDGWLARNWASGTVGGTITEKTKRCGMTMVAQPDLPEDPDILRTIVRQRARCIGVYSGVTDEGTLSVGDTFSLL</sequence>
<proteinExistence type="predicted"/>
<feature type="domain" description="MOSC" evidence="1">
    <location>
        <begin position="87"/>
        <end position="240"/>
    </location>
</feature>
<reference evidence="2 3" key="1">
    <citation type="submission" date="2020-08" db="EMBL/GenBank/DDBJ databases">
        <title>Genomic Encyclopedia of Type Strains, Phase IV (KMG-IV): sequencing the most valuable type-strain genomes for metagenomic binning, comparative biology and taxonomic classification.</title>
        <authorList>
            <person name="Goeker M."/>
        </authorList>
    </citation>
    <scope>NUCLEOTIDE SEQUENCE [LARGE SCALE GENOMIC DNA]</scope>
    <source>
        <strain evidence="2 3">DSM 100734</strain>
    </source>
</reference>
<dbReference type="InterPro" id="IPR005302">
    <property type="entry name" value="MoCF_Sase_C"/>
</dbReference>
<protein>
    <recommendedName>
        <fullName evidence="1">MOSC domain-containing protein</fullName>
    </recommendedName>
</protein>
<dbReference type="InterPro" id="IPR011037">
    <property type="entry name" value="Pyrv_Knase-like_insert_dom_sf"/>
</dbReference>
<dbReference type="Pfam" id="PF03476">
    <property type="entry name" value="MOSC_N"/>
    <property type="match status" value="1"/>
</dbReference>
<gene>
    <name evidence="2" type="ORF">HNQ72_006092</name>
</gene>
<dbReference type="AlphaFoldDB" id="A0A7X0D482"/>
<dbReference type="GO" id="GO:0030170">
    <property type="term" value="F:pyridoxal phosphate binding"/>
    <property type="evidence" value="ECO:0007669"/>
    <property type="project" value="InterPro"/>
</dbReference>
<name>A0A7X0D482_9HYPH</name>
<evidence type="ECO:0000313" key="2">
    <source>
        <dbReference type="EMBL" id="MBB6166241.1"/>
    </source>
</evidence>
<keyword evidence="3" id="KW-1185">Reference proteome</keyword>
<dbReference type="PROSITE" id="PS51340">
    <property type="entry name" value="MOSC"/>
    <property type="match status" value="1"/>
</dbReference>
<dbReference type="GO" id="GO:0003824">
    <property type="term" value="F:catalytic activity"/>
    <property type="evidence" value="ECO:0007669"/>
    <property type="project" value="InterPro"/>
</dbReference>
<dbReference type="RefSeq" id="WP_183998164.1">
    <property type="nucleotide sequence ID" value="NZ_BMHW01000018.1"/>
</dbReference>
<dbReference type="Proteomes" id="UP000547879">
    <property type="component" value="Unassembled WGS sequence"/>
</dbReference>